<dbReference type="RefSeq" id="WP_119924693.1">
    <property type="nucleotide sequence ID" value="NZ_QZEY01000001.1"/>
</dbReference>
<dbReference type="EMBL" id="QZEY01000001">
    <property type="protein sequence ID" value="RJL35720.1"/>
    <property type="molecule type" value="Genomic_DNA"/>
</dbReference>
<dbReference type="GO" id="GO:0003700">
    <property type="term" value="F:DNA-binding transcription factor activity"/>
    <property type="evidence" value="ECO:0007669"/>
    <property type="project" value="TreeGrafter"/>
</dbReference>
<dbReference type="GO" id="GO:0000976">
    <property type="term" value="F:transcription cis-regulatory region binding"/>
    <property type="evidence" value="ECO:0007669"/>
    <property type="project" value="TreeGrafter"/>
</dbReference>
<organism evidence="6 7">
    <name type="scientific">Bailinhaonella thermotolerans</name>
    <dbReference type="NCBI Taxonomy" id="1070861"/>
    <lineage>
        <taxon>Bacteria</taxon>
        <taxon>Bacillati</taxon>
        <taxon>Actinomycetota</taxon>
        <taxon>Actinomycetes</taxon>
        <taxon>Streptosporangiales</taxon>
        <taxon>Streptosporangiaceae</taxon>
        <taxon>Bailinhaonella</taxon>
    </lineage>
</organism>
<keyword evidence="3" id="KW-0804">Transcription</keyword>
<evidence type="ECO:0000313" key="6">
    <source>
        <dbReference type="EMBL" id="RJL35720.1"/>
    </source>
</evidence>
<evidence type="ECO:0000259" key="5">
    <source>
        <dbReference type="PROSITE" id="PS50977"/>
    </source>
</evidence>
<keyword evidence="1" id="KW-0805">Transcription regulation</keyword>
<evidence type="ECO:0000256" key="4">
    <source>
        <dbReference type="PROSITE-ProRule" id="PRU00335"/>
    </source>
</evidence>
<dbReference type="InterPro" id="IPR001647">
    <property type="entry name" value="HTH_TetR"/>
</dbReference>
<dbReference type="Pfam" id="PF00440">
    <property type="entry name" value="TetR_N"/>
    <property type="match status" value="1"/>
</dbReference>
<protein>
    <submittedName>
        <fullName evidence="6">TetR/AcrR family transcriptional regulator</fullName>
    </submittedName>
</protein>
<evidence type="ECO:0000256" key="2">
    <source>
        <dbReference type="ARBA" id="ARBA00023125"/>
    </source>
</evidence>
<evidence type="ECO:0000256" key="3">
    <source>
        <dbReference type="ARBA" id="ARBA00023163"/>
    </source>
</evidence>
<name>A0A3A4B539_9ACTN</name>
<reference evidence="6 7" key="1">
    <citation type="submission" date="2018-09" db="EMBL/GenBank/DDBJ databases">
        <title>YIM 75507 draft genome.</title>
        <authorList>
            <person name="Tang S."/>
            <person name="Feng Y."/>
        </authorList>
    </citation>
    <scope>NUCLEOTIDE SEQUENCE [LARGE SCALE GENOMIC DNA]</scope>
    <source>
        <strain evidence="6 7">YIM 75507</strain>
    </source>
</reference>
<dbReference type="Proteomes" id="UP000265768">
    <property type="component" value="Unassembled WGS sequence"/>
</dbReference>
<dbReference type="PROSITE" id="PS50977">
    <property type="entry name" value="HTH_TETR_2"/>
    <property type="match status" value="1"/>
</dbReference>
<dbReference type="PANTHER" id="PTHR30055">
    <property type="entry name" value="HTH-TYPE TRANSCRIPTIONAL REGULATOR RUTR"/>
    <property type="match status" value="1"/>
</dbReference>
<evidence type="ECO:0000313" key="7">
    <source>
        <dbReference type="Proteomes" id="UP000265768"/>
    </source>
</evidence>
<feature type="DNA-binding region" description="H-T-H motif" evidence="4">
    <location>
        <begin position="35"/>
        <end position="54"/>
    </location>
</feature>
<proteinExistence type="predicted"/>
<comment type="caution">
    <text evidence="6">The sequence shown here is derived from an EMBL/GenBank/DDBJ whole genome shotgun (WGS) entry which is preliminary data.</text>
</comment>
<dbReference type="InterPro" id="IPR050109">
    <property type="entry name" value="HTH-type_TetR-like_transc_reg"/>
</dbReference>
<dbReference type="InterPro" id="IPR009057">
    <property type="entry name" value="Homeodomain-like_sf"/>
</dbReference>
<keyword evidence="7" id="KW-1185">Reference proteome</keyword>
<gene>
    <name evidence="6" type="ORF">D5H75_02745</name>
</gene>
<evidence type="ECO:0000256" key="1">
    <source>
        <dbReference type="ARBA" id="ARBA00023015"/>
    </source>
</evidence>
<dbReference type="AlphaFoldDB" id="A0A3A4B539"/>
<dbReference type="PANTHER" id="PTHR30055:SF234">
    <property type="entry name" value="HTH-TYPE TRANSCRIPTIONAL REGULATOR BETI"/>
    <property type="match status" value="1"/>
</dbReference>
<sequence>MVREGLRERKRAETRQRISDCATRLFERDGFENVTLAQVAEAADVSVKTVVNYFGAKEDLFFDAEPAILDALVDSLENRGPASPTAALRPLIMDGPHLTAPCPWSDLPPGLWEAARVWARCEQDSPTLRTRRAAILKSWLPPLAEASGSPPWAALMVGALILRHDLLHQGLLDGSTPAEVERRFERILGQTLDALDRAFPPT</sequence>
<feature type="domain" description="HTH tetR-type" evidence="5">
    <location>
        <begin position="12"/>
        <end position="72"/>
    </location>
</feature>
<accession>A0A3A4B539</accession>
<dbReference type="OrthoDB" id="5185169at2"/>
<dbReference type="SUPFAM" id="SSF46689">
    <property type="entry name" value="Homeodomain-like"/>
    <property type="match status" value="1"/>
</dbReference>
<dbReference type="Gene3D" id="1.10.357.10">
    <property type="entry name" value="Tetracycline Repressor, domain 2"/>
    <property type="match status" value="1"/>
</dbReference>
<keyword evidence="2 4" id="KW-0238">DNA-binding</keyword>